<evidence type="ECO:0000313" key="3">
    <source>
        <dbReference type="Proteomes" id="UP000558284"/>
    </source>
</evidence>
<protein>
    <recommendedName>
        <fullName evidence="4">Flagellar basal body-associated protein FliL</fullName>
    </recommendedName>
</protein>
<evidence type="ECO:0000256" key="1">
    <source>
        <dbReference type="SAM" id="MobiDB-lite"/>
    </source>
</evidence>
<proteinExistence type="predicted"/>
<gene>
    <name evidence="2" type="ORF">H0241_11280</name>
</gene>
<sequence length="182" mass="20082">MIKFIAAAIWICAATLGAVFYSFQAAGERGVGETPKPMLGGLDYVKTDIISVPLIRNAKIDGYFLTKLVYTVEPAEIKKMSIPAEALMTDQVYSYLYSNPQIDFTKKETIDLDAFRKAIRDTVNARVGADLVHEVLIDQVNFLTKDEIRDNAMRRRKDPATPTESAPAESAQAEPAKAAAEH</sequence>
<accession>A0A838B529</accession>
<evidence type="ECO:0008006" key="4">
    <source>
        <dbReference type="Google" id="ProtNLM"/>
    </source>
</evidence>
<reference evidence="2 3" key="1">
    <citation type="submission" date="2020-07" db="EMBL/GenBank/DDBJ databases">
        <title>Definition of the novel symbiovar canariense within Mesorhizobium novociceri, a new species of genus Mesorhizobium nodulating Cicer canariense in the Caldera de Taburiente National Park (La Palma, Canary Islands).</title>
        <authorList>
            <person name="Leon-Barrios M."/>
            <person name="Perez-Yepez J."/>
            <person name="Flores-Felix J.D."/>
            <person name="Ramirez-Baena M.H."/>
            <person name="Pulido-Suarez L."/>
            <person name="Igual J.M."/>
            <person name="Velazquez E."/>
            <person name="Peix A."/>
        </authorList>
    </citation>
    <scope>NUCLEOTIDE SEQUENCE [LARGE SCALE GENOMIC DNA]</scope>
    <source>
        <strain evidence="2 3">CCANP35</strain>
    </source>
</reference>
<keyword evidence="3" id="KW-1185">Reference proteome</keyword>
<name>A0A838B529_9HYPH</name>
<dbReference type="EMBL" id="JACDTY010000004">
    <property type="protein sequence ID" value="MBA1140834.1"/>
    <property type="molecule type" value="Genomic_DNA"/>
</dbReference>
<dbReference type="AlphaFoldDB" id="A0A838B529"/>
<organism evidence="2 3">
    <name type="scientific">Mesorhizobium neociceri</name>
    <dbReference type="NCBI Taxonomy" id="1307853"/>
    <lineage>
        <taxon>Bacteria</taxon>
        <taxon>Pseudomonadati</taxon>
        <taxon>Pseudomonadota</taxon>
        <taxon>Alphaproteobacteria</taxon>
        <taxon>Hyphomicrobiales</taxon>
        <taxon>Phyllobacteriaceae</taxon>
        <taxon>Mesorhizobium</taxon>
    </lineage>
</organism>
<evidence type="ECO:0000313" key="2">
    <source>
        <dbReference type="EMBL" id="MBA1140834.1"/>
    </source>
</evidence>
<comment type="caution">
    <text evidence="2">The sequence shown here is derived from an EMBL/GenBank/DDBJ whole genome shotgun (WGS) entry which is preliminary data.</text>
</comment>
<feature type="region of interest" description="Disordered" evidence="1">
    <location>
        <begin position="151"/>
        <end position="182"/>
    </location>
</feature>
<dbReference type="Proteomes" id="UP000558284">
    <property type="component" value="Unassembled WGS sequence"/>
</dbReference>
<dbReference type="RefSeq" id="WP_181057487.1">
    <property type="nucleotide sequence ID" value="NZ_JACDTY010000004.1"/>
</dbReference>
<feature type="compositionally biased region" description="Low complexity" evidence="1">
    <location>
        <begin position="164"/>
        <end position="182"/>
    </location>
</feature>